<keyword evidence="3" id="KW-0732">Signal</keyword>
<keyword evidence="2" id="KW-1133">Transmembrane helix</keyword>
<evidence type="ECO:0000256" key="2">
    <source>
        <dbReference type="SAM" id="Phobius"/>
    </source>
</evidence>
<feature type="transmembrane region" description="Helical" evidence="2">
    <location>
        <begin position="775"/>
        <end position="796"/>
    </location>
</feature>
<accession>D7W962</accession>
<keyword evidence="2" id="KW-0472">Membrane</keyword>
<evidence type="ECO:0000313" key="4">
    <source>
        <dbReference type="EMBL" id="EFK55342.1"/>
    </source>
</evidence>
<sequence length="803" mass="85020">MKARICAVVAAAVVAVCASPAHADLPVPMDPQNSAVASQWVNPQIRASDGSENITLSLVDAPSTADSGSTVDAIVRVRNDGDEQMDNLTVTPRRGPVSGSVSDAQVATIAAPGEYTVAGDTVEVPNLSAGEEAEITVQVDVSDQPLAATFPIMVVLEQEGTHLDSERWHMAVRGDLPEEQTPAGVSVLYPVSAPVDIVPGETGEAPNSPPLILASEQLADQLEPGGRLDQLIETYAETTDDTGVADATCLALDPALVDTVDRMAQGYKVDDDRPSPGRQRQRLRDSWGREDAAFMDAAPGRGAEDAAAWLEKVKAASASGCTVALPWANADLNAIARTGDRWLMREALERGPFTLGRVLGTPIVQNIVVPGAGYLTPESAPAMGWADHSRSTVPQVGMQSAWENEQAETQDGPGGKIEGDQQTTLDTPTLPSTEDVAAPEPSQPVRVLVADNTVPGERFATATPGVVTVGFDDALASTLAATGSHPETTGYSQEKLRYDYSMDSVAARDLTAASAIATAARTAGEEPVLVNPPAAWDASTAQQVMGTVGELMSSRIAEPMPLEEYTRPPEQIDQADLEALGTPYNDPTVYSDTEILNAGQQARYIDDLTSILVNDGAIALTRYGYTLPLRLDLLAALPVTHRRALTFYTDAELRTRTRLNGGRDALGAIKASISLIPPGNVYTRTSESSPLLIVAENGLPLPVDASILYQGPPDAKLNTPTEFRIPARGSLTLQMTADLPQNNKRTDLQLYLSTPDNRPISQPVNIAVQTAGGALATRILVAGLAVLFALAVLFQLGKRRREH</sequence>
<feature type="signal peptide" evidence="3">
    <location>
        <begin position="1"/>
        <end position="23"/>
    </location>
</feature>
<evidence type="ECO:0000256" key="3">
    <source>
        <dbReference type="SAM" id="SignalP"/>
    </source>
</evidence>
<dbReference type="STRING" id="585529.HMPREF0291_10600"/>
<dbReference type="InterPro" id="IPR046112">
    <property type="entry name" value="DUF6049"/>
</dbReference>
<gene>
    <name evidence="4" type="ORF">HMPREF0291_10600</name>
</gene>
<feature type="region of interest" description="Disordered" evidence="1">
    <location>
        <begin position="266"/>
        <end position="290"/>
    </location>
</feature>
<comment type="caution">
    <text evidence="4">The sequence shown here is derived from an EMBL/GenBank/DDBJ whole genome shotgun (WGS) entry which is preliminary data.</text>
</comment>
<protein>
    <recommendedName>
        <fullName evidence="6">LPXTG-motif cell wall anchor domain protein</fullName>
    </recommendedName>
</protein>
<dbReference type="HOGENOM" id="CLU_017917_0_0_11"/>
<evidence type="ECO:0000313" key="5">
    <source>
        <dbReference type="Proteomes" id="UP000004208"/>
    </source>
</evidence>
<evidence type="ECO:0008006" key="6">
    <source>
        <dbReference type="Google" id="ProtNLM"/>
    </source>
</evidence>
<evidence type="ECO:0000256" key="1">
    <source>
        <dbReference type="SAM" id="MobiDB-lite"/>
    </source>
</evidence>
<organism evidence="4 5">
    <name type="scientific">Corynebacterium genitalium ATCC 33030</name>
    <dbReference type="NCBI Taxonomy" id="585529"/>
    <lineage>
        <taxon>Bacteria</taxon>
        <taxon>Bacillati</taxon>
        <taxon>Actinomycetota</taxon>
        <taxon>Actinomycetes</taxon>
        <taxon>Mycobacteriales</taxon>
        <taxon>Corynebacteriaceae</taxon>
        <taxon>Corynebacterium</taxon>
    </lineage>
</organism>
<feature type="chain" id="PRO_5003108220" description="LPXTG-motif cell wall anchor domain protein" evidence="3">
    <location>
        <begin position="24"/>
        <end position="803"/>
    </location>
</feature>
<keyword evidence="5" id="KW-1185">Reference proteome</keyword>
<feature type="compositionally biased region" description="Polar residues" evidence="1">
    <location>
        <begin position="420"/>
        <end position="432"/>
    </location>
</feature>
<dbReference type="eggNOG" id="COG3170">
    <property type="taxonomic scope" value="Bacteria"/>
</dbReference>
<dbReference type="OrthoDB" id="3797035at2"/>
<dbReference type="EMBL" id="ACLJ02000001">
    <property type="protein sequence ID" value="EFK55342.1"/>
    <property type="molecule type" value="Genomic_DNA"/>
</dbReference>
<name>D7W962_9CORY</name>
<dbReference type="RefSeq" id="WP_005287735.1">
    <property type="nucleotide sequence ID" value="NZ_CM000961.1"/>
</dbReference>
<dbReference type="AlphaFoldDB" id="D7W962"/>
<reference evidence="4" key="1">
    <citation type="submission" date="2010-06" db="EMBL/GenBank/DDBJ databases">
        <authorList>
            <person name="Muzny D."/>
            <person name="Qin X."/>
            <person name="Buhay C."/>
            <person name="Dugan-Rocha S."/>
            <person name="Ding Y."/>
            <person name="Chen G."/>
            <person name="Hawes A."/>
            <person name="Holder M."/>
            <person name="Jhangiani S."/>
            <person name="Johnson A."/>
            <person name="Khan Z."/>
            <person name="Li Z."/>
            <person name="Liu W."/>
            <person name="Liu X."/>
            <person name="Perez L."/>
            <person name="Shen H."/>
            <person name="Wang Q."/>
            <person name="Watt J."/>
            <person name="Xi L."/>
            <person name="Xin Y."/>
            <person name="Zhou J."/>
            <person name="Deng J."/>
            <person name="Jiang H."/>
            <person name="Liu Y."/>
            <person name="Qu J."/>
            <person name="Song X.-Z."/>
            <person name="Zhang L."/>
            <person name="Villasana D."/>
            <person name="Johnson A."/>
            <person name="Liu J."/>
            <person name="Liyanage D."/>
            <person name="Lorensuhewa L."/>
            <person name="Robinson T."/>
            <person name="Song A."/>
            <person name="Song B.-B."/>
            <person name="Dinh H."/>
            <person name="Thornton R."/>
            <person name="Coyle M."/>
            <person name="Francisco L."/>
            <person name="Jackson L."/>
            <person name="Javaid M."/>
            <person name="Korchina V."/>
            <person name="Kovar C."/>
            <person name="Mata R."/>
            <person name="Mathew T."/>
            <person name="Ngo R."/>
            <person name="Nguyen L."/>
            <person name="Nguyen N."/>
            <person name="Okwuonu G."/>
            <person name="Ongeri F."/>
            <person name="Pham C."/>
            <person name="Simmons D."/>
            <person name="Wilczek-Boney K."/>
            <person name="Hale W."/>
            <person name="Jakkamsetti A."/>
            <person name="Pham P."/>
            <person name="Ruth R."/>
            <person name="San Lucas F."/>
            <person name="Warren J."/>
            <person name="Zhang J."/>
            <person name="Zhao Z."/>
            <person name="Zhou C."/>
            <person name="Zhu D."/>
            <person name="Lee S."/>
            <person name="Bess C."/>
            <person name="Blankenburg K."/>
            <person name="Forbes L."/>
            <person name="Fu Q."/>
            <person name="Gubbala S."/>
            <person name="Hirani K."/>
            <person name="Jayaseelan J.C."/>
            <person name="Lara F."/>
            <person name="Munidasa M."/>
            <person name="Palculict T."/>
            <person name="Patil S."/>
            <person name="Pu L.-L."/>
            <person name="Saada N."/>
            <person name="Tang L."/>
            <person name="Weissenberger G."/>
            <person name="Zhu Y."/>
            <person name="Hemphill L."/>
            <person name="Shang Y."/>
            <person name="Youmans B."/>
            <person name="Ayvaz T."/>
            <person name="Ross M."/>
            <person name="Santibanez J."/>
            <person name="Aqrawi P."/>
            <person name="Gross S."/>
            <person name="Joshi V."/>
            <person name="Fowler G."/>
            <person name="Nazareth L."/>
            <person name="Reid J."/>
            <person name="Worley K."/>
            <person name="Petrosino J."/>
            <person name="Highlander S."/>
            <person name="Gibbs R."/>
        </authorList>
    </citation>
    <scope>NUCLEOTIDE SEQUENCE [LARGE SCALE GENOMIC DNA]</scope>
    <source>
        <strain evidence="4">ATCC 33030</strain>
    </source>
</reference>
<proteinExistence type="predicted"/>
<dbReference type="Proteomes" id="UP000004208">
    <property type="component" value="Unassembled WGS sequence"/>
</dbReference>
<keyword evidence="2" id="KW-0812">Transmembrane</keyword>
<dbReference type="Pfam" id="PF19516">
    <property type="entry name" value="DUF6049"/>
    <property type="match status" value="1"/>
</dbReference>
<feature type="region of interest" description="Disordered" evidence="1">
    <location>
        <begin position="403"/>
        <end position="443"/>
    </location>
</feature>